<name>A0ABU5WCF3_AERCA</name>
<dbReference type="RefSeq" id="WP_323581066.1">
    <property type="nucleotide sequence ID" value="NZ_JAYGOJ010000223.1"/>
</dbReference>
<reference evidence="1 2" key="1">
    <citation type="submission" date="2023-12" db="EMBL/GenBank/DDBJ databases">
        <title>Characterization of antibiotic resistance in Aeromonas spp. in hospital effluent.</title>
        <authorList>
            <person name="Negoseki B.R.S."/>
            <person name="Krul D."/>
            <person name="Siqueira A.C."/>
            <person name="Almeida M."/>
            <person name="Mesa D."/>
            <person name="Conte D."/>
            <person name="Dalla-Costa L.M."/>
        </authorList>
    </citation>
    <scope>NUCLEOTIDE SEQUENCE [LARGE SCALE GENOMIC DNA]</scope>
    <source>
        <strain evidence="1 2">36v</strain>
    </source>
</reference>
<accession>A0ABU5WCF3</accession>
<dbReference type="Proteomes" id="UP001304847">
    <property type="component" value="Unassembled WGS sequence"/>
</dbReference>
<protein>
    <recommendedName>
        <fullName evidence="3">DUF159 family protein</fullName>
    </recommendedName>
</protein>
<gene>
    <name evidence="1" type="ORF">VCX44_22750</name>
</gene>
<organism evidence="1 2">
    <name type="scientific">Aeromonas caviae</name>
    <name type="common">Aeromonas punctata</name>
    <dbReference type="NCBI Taxonomy" id="648"/>
    <lineage>
        <taxon>Bacteria</taxon>
        <taxon>Pseudomonadati</taxon>
        <taxon>Pseudomonadota</taxon>
        <taxon>Gammaproteobacteria</taxon>
        <taxon>Aeromonadales</taxon>
        <taxon>Aeromonadaceae</taxon>
        <taxon>Aeromonas</taxon>
    </lineage>
</organism>
<sequence>MCINYIPTTKAVLVEYFGVDDPGYDWKEEVWQDYQAPILIQRDGRRQALIASMGWCRRGRCSQATSTTPR</sequence>
<evidence type="ECO:0008006" key="3">
    <source>
        <dbReference type="Google" id="ProtNLM"/>
    </source>
</evidence>
<comment type="caution">
    <text evidence="1">The sequence shown here is derived from an EMBL/GenBank/DDBJ whole genome shotgun (WGS) entry which is preliminary data.</text>
</comment>
<proteinExistence type="predicted"/>
<dbReference type="EMBL" id="JAYGOJ010000223">
    <property type="protein sequence ID" value="MEA9438539.1"/>
    <property type="molecule type" value="Genomic_DNA"/>
</dbReference>
<evidence type="ECO:0000313" key="2">
    <source>
        <dbReference type="Proteomes" id="UP001304847"/>
    </source>
</evidence>
<evidence type="ECO:0000313" key="1">
    <source>
        <dbReference type="EMBL" id="MEA9438539.1"/>
    </source>
</evidence>
<keyword evidence="2" id="KW-1185">Reference proteome</keyword>